<keyword evidence="6 11" id="KW-0375">Hydrogen ion transport</keyword>
<reference evidence="13 14" key="1">
    <citation type="journal article" date="2019" name="Int. J. Syst. Evol. Microbiol.">
        <title>The Global Catalogue of Microorganisms (GCM) 10K type strain sequencing project: providing services to taxonomists for standard genome sequencing and annotation.</title>
        <authorList>
            <consortium name="The Broad Institute Genomics Platform"/>
            <consortium name="The Broad Institute Genome Sequencing Center for Infectious Disease"/>
            <person name="Wu L."/>
            <person name="Ma J."/>
        </authorList>
    </citation>
    <scope>NUCLEOTIDE SEQUENCE [LARGE SCALE GENOMIC DNA]</scope>
    <source>
        <strain evidence="13 14">JCM 14545</strain>
    </source>
</reference>
<dbReference type="PRINTS" id="PR00123">
    <property type="entry name" value="ATPASEA"/>
</dbReference>
<gene>
    <name evidence="11 13" type="primary">atpB</name>
    <name evidence="13" type="ORF">GCM10009754_53550</name>
</gene>
<evidence type="ECO:0000256" key="8">
    <source>
        <dbReference type="ARBA" id="ARBA00023065"/>
    </source>
</evidence>
<feature type="transmembrane region" description="Helical" evidence="11">
    <location>
        <begin position="238"/>
        <end position="257"/>
    </location>
</feature>
<feature type="transmembrane region" description="Helical" evidence="11">
    <location>
        <begin position="32"/>
        <end position="50"/>
    </location>
</feature>
<dbReference type="EMBL" id="BAAANN010000023">
    <property type="protein sequence ID" value="GAA1972287.1"/>
    <property type="molecule type" value="Genomic_DNA"/>
</dbReference>
<feature type="transmembrane region" description="Helical" evidence="11">
    <location>
        <begin position="118"/>
        <end position="138"/>
    </location>
</feature>
<evidence type="ECO:0000256" key="12">
    <source>
        <dbReference type="RuleBase" id="RU000483"/>
    </source>
</evidence>
<keyword evidence="8 11" id="KW-0406">Ion transport</keyword>
<keyword evidence="7 11" id="KW-1133">Transmembrane helix</keyword>
<dbReference type="Pfam" id="PF00119">
    <property type="entry name" value="ATP-synt_A"/>
    <property type="match status" value="1"/>
</dbReference>
<comment type="subcellular location">
    <subcellularLocation>
        <location evidence="11 12">Cell membrane</location>
        <topology evidence="11 12">Multi-pass membrane protein</topology>
    </subcellularLocation>
    <subcellularLocation>
        <location evidence="1">Membrane</location>
        <topology evidence="1">Multi-pass membrane protein</topology>
    </subcellularLocation>
</comment>
<dbReference type="Gene3D" id="1.20.120.220">
    <property type="entry name" value="ATP synthase, F0 complex, subunit A"/>
    <property type="match status" value="1"/>
</dbReference>
<comment type="function">
    <text evidence="11 12">Key component of the proton channel; it plays a direct role in the translocation of protons across the membrane.</text>
</comment>
<dbReference type="HAMAP" id="MF_01393">
    <property type="entry name" value="ATP_synth_a_bact"/>
    <property type="match status" value="1"/>
</dbReference>
<dbReference type="NCBIfam" id="TIGR01131">
    <property type="entry name" value="ATP_synt_6_or_A"/>
    <property type="match status" value="1"/>
</dbReference>
<sequence length="260" mass="28523">MGALVSASGGEFIPPGPQDLDLPEIFGPVTKPMLLVVLAMIIIAAYFLLASRNLKVVPSKSQFLAESAYDFGRNSIARQQIGSENFRPYIPLILTIFTFVLVNNLFGMIPFIQYPTMAHIGFPIALSVLVVYPVYHIAGIRRHGFFGYIKHQLVLPNIPTWVLPLLIIIEFFQKFVLNPLTLAIRVFAAMLAGHLIIAVFTIGGHFLLEQANWGLKGTSVLAFVIAIAMSLLEVFIQILQAYIFALLAAGFIGAAVASEH</sequence>
<keyword evidence="11" id="KW-1003">Cell membrane</keyword>
<dbReference type="InterPro" id="IPR045083">
    <property type="entry name" value="ATP_synth_F0_asu_bact/mt"/>
</dbReference>
<evidence type="ECO:0000256" key="3">
    <source>
        <dbReference type="ARBA" id="ARBA00022448"/>
    </source>
</evidence>
<name>A0ABN2RP03_9PSEU</name>
<dbReference type="RefSeq" id="WP_344424505.1">
    <property type="nucleotide sequence ID" value="NZ_BAAANN010000023.1"/>
</dbReference>
<evidence type="ECO:0000256" key="7">
    <source>
        <dbReference type="ARBA" id="ARBA00022989"/>
    </source>
</evidence>
<keyword evidence="5 11" id="KW-0812">Transmembrane</keyword>
<accession>A0ABN2RP03</accession>
<dbReference type="SUPFAM" id="SSF81336">
    <property type="entry name" value="F1F0 ATP synthase subunit A"/>
    <property type="match status" value="1"/>
</dbReference>
<dbReference type="CDD" id="cd00310">
    <property type="entry name" value="ATP-synt_Fo_a_6"/>
    <property type="match status" value="1"/>
</dbReference>
<evidence type="ECO:0000256" key="2">
    <source>
        <dbReference type="ARBA" id="ARBA00006810"/>
    </source>
</evidence>
<dbReference type="InterPro" id="IPR035908">
    <property type="entry name" value="F0_ATP_A_sf"/>
</dbReference>
<evidence type="ECO:0000256" key="4">
    <source>
        <dbReference type="ARBA" id="ARBA00022547"/>
    </source>
</evidence>
<keyword evidence="14" id="KW-1185">Reference proteome</keyword>
<evidence type="ECO:0000256" key="11">
    <source>
        <dbReference type="HAMAP-Rule" id="MF_01393"/>
    </source>
</evidence>
<organism evidence="13 14">
    <name type="scientific">Amycolatopsis minnesotensis</name>
    <dbReference type="NCBI Taxonomy" id="337894"/>
    <lineage>
        <taxon>Bacteria</taxon>
        <taxon>Bacillati</taxon>
        <taxon>Actinomycetota</taxon>
        <taxon>Actinomycetes</taxon>
        <taxon>Pseudonocardiales</taxon>
        <taxon>Pseudonocardiaceae</taxon>
        <taxon>Amycolatopsis</taxon>
    </lineage>
</organism>
<evidence type="ECO:0000256" key="6">
    <source>
        <dbReference type="ARBA" id="ARBA00022781"/>
    </source>
</evidence>
<feature type="transmembrane region" description="Helical" evidence="11">
    <location>
        <begin position="158"/>
        <end position="176"/>
    </location>
</feature>
<dbReference type="InterPro" id="IPR000568">
    <property type="entry name" value="ATP_synth_F0_asu"/>
</dbReference>
<evidence type="ECO:0000256" key="5">
    <source>
        <dbReference type="ARBA" id="ARBA00022692"/>
    </source>
</evidence>
<comment type="caution">
    <text evidence="13">The sequence shown here is derived from an EMBL/GenBank/DDBJ whole genome shotgun (WGS) entry which is preliminary data.</text>
</comment>
<feature type="transmembrane region" description="Helical" evidence="11">
    <location>
        <begin position="89"/>
        <end position="112"/>
    </location>
</feature>
<keyword evidence="10 11" id="KW-0066">ATP synthesis</keyword>
<feature type="transmembrane region" description="Helical" evidence="11">
    <location>
        <begin position="213"/>
        <end position="232"/>
    </location>
</feature>
<keyword evidence="4 11" id="KW-0138">CF(0)</keyword>
<evidence type="ECO:0000256" key="1">
    <source>
        <dbReference type="ARBA" id="ARBA00004141"/>
    </source>
</evidence>
<keyword evidence="3 11" id="KW-0813">Transport</keyword>
<evidence type="ECO:0000256" key="10">
    <source>
        <dbReference type="ARBA" id="ARBA00023310"/>
    </source>
</evidence>
<dbReference type="PANTHER" id="PTHR11410:SF0">
    <property type="entry name" value="ATP SYNTHASE SUBUNIT A"/>
    <property type="match status" value="1"/>
</dbReference>
<evidence type="ECO:0000256" key="9">
    <source>
        <dbReference type="ARBA" id="ARBA00023136"/>
    </source>
</evidence>
<keyword evidence="9 11" id="KW-0472">Membrane</keyword>
<evidence type="ECO:0000313" key="14">
    <source>
        <dbReference type="Proteomes" id="UP001501116"/>
    </source>
</evidence>
<feature type="transmembrane region" description="Helical" evidence="11">
    <location>
        <begin position="182"/>
        <end position="201"/>
    </location>
</feature>
<evidence type="ECO:0000313" key="13">
    <source>
        <dbReference type="EMBL" id="GAA1972287.1"/>
    </source>
</evidence>
<protein>
    <recommendedName>
        <fullName evidence="11 12">ATP synthase subunit a</fullName>
    </recommendedName>
    <alternativeName>
        <fullName evidence="11">ATP synthase F0 sector subunit a</fullName>
    </alternativeName>
    <alternativeName>
        <fullName evidence="11">F-ATPase subunit 6</fullName>
    </alternativeName>
</protein>
<dbReference type="Proteomes" id="UP001501116">
    <property type="component" value="Unassembled WGS sequence"/>
</dbReference>
<proteinExistence type="inferred from homology"/>
<dbReference type="PANTHER" id="PTHR11410">
    <property type="entry name" value="ATP SYNTHASE SUBUNIT A"/>
    <property type="match status" value="1"/>
</dbReference>
<comment type="similarity">
    <text evidence="2 11 12">Belongs to the ATPase A chain family.</text>
</comment>